<comment type="caution">
    <text evidence="5">The sequence shown here is derived from an EMBL/GenBank/DDBJ whole genome shotgun (WGS) entry which is preliminary data.</text>
</comment>
<dbReference type="InterPro" id="IPR000835">
    <property type="entry name" value="HTH_MarR-typ"/>
</dbReference>
<dbReference type="PRINTS" id="PR00598">
    <property type="entry name" value="HTHMARR"/>
</dbReference>
<reference evidence="5" key="1">
    <citation type="submission" date="2021-01" db="EMBL/GenBank/DDBJ databases">
        <title>Whole genome shotgun sequence of Virgisporangium aliadipatigenens NBRC 105644.</title>
        <authorList>
            <person name="Komaki H."/>
            <person name="Tamura T."/>
        </authorList>
    </citation>
    <scope>NUCLEOTIDE SEQUENCE</scope>
    <source>
        <strain evidence="5">NBRC 105644</strain>
    </source>
</reference>
<dbReference type="Pfam" id="PF01047">
    <property type="entry name" value="MarR"/>
    <property type="match status" value="1"/>
</dbReference>
<dbReference type="PANTHER" id="PTHR33164:SF57">
    <property type="entry name" value="MARR-FAMILY TRANSCRIPTIONAL REGULATOR"/>
    <property type="match status" value="1"/>
</dbReference>
<keyword evidence="6" id="KW-1185">Reference proteome</keyword>
<dbReference type="InterPro" id="IPR023187">
    <property type="entry name" value="Tscrpt_reg_MarR-type_CS"/>
</dbReference>
<dbReference type="GO" id="GO:0003700">
    <property type="term" value="F:DNA-binding transcription factor activity"/>
    <property type="evidence" value="ECO:0007669"/>
    <property type="project" value="InterPro"/>
</dbReference>
<sequence>MGDRDDEDEYTAITRELGMFLRRATRLHDRRADPQGHVLDRAAFLLLARIVTGGPSRPSTLAVEMGIDLSVASRQVAALESMGLVRRTVDPADRRASLIAVTGQGEELFRQKRTAFISLLRGLLADWTPEERATFAAMLGRFNAAFAAYDEGK</sequence>
<protein>
    <submittedName>
        <fullName evidence="5">MarR family transcriptional regulator</fullName>
    </submittedName>
</protein>
<name>A0A8J3YZ99_9ACTN</name>
<keyword evidence="1" id="KW-0805">Transcription regulation</keyword>
<keyword evidence="3" id="KW-0804">Transcription</keyword>
<dbReference type="PROSITE" id="PS50995">
    <property type="entry name" value="HTH_MARR_2"/>
    <property type="match status" value="1"/>
</dbReference>
<dbReference type="Gene3D" id="1.10.10.10">
    <property type="entry name" value="Winged helix-like DNA-binding domain superfamily/Winged helix DNA-binding domain"/>
    <property type="match status" value="1"/>
</dbReference>
<accession>A0A8J3YZ99</accession>
<dbReference type="EMBL" id="BOPF01000074">
    <property type="protein sequence ID" value="GIJ52313.1"/>
    <property type="molecule type" value="Genomic_DNA"/>
</dbReference>
<organism evidence="5 6">
    <name type="scientific">Virgisporangium aliadipatigenens</name>
    <dbReference type="NCBI Taxonomy" id="741659"/>
    <lineage>
        <taxon>Bacteria</taxon>
        <taxon>Bacillati</taxon>
        <taxon>Actinomycetota</taxon>
        <taxon>Actinomycetes</taxon>
        <taxon>Micromonosporales</taxon>
        <taxon>Micromonosporaceae</taxon>
        <taxon>Virgisporangium</taxon>
    </lineage>
</organism>
<evidence type="ECO:0000256" key="1">
    <source>
        <dbReference type="ARBA" id="ARBA00023015"/>
    </source>
</evidence>
<evidence type="ECO:0000313" key="6">
    <source>
        <dbReference type="Proteomes" id="UP000619260"/>
    </source>
</evidence>
<feature type="domain" description="HTH marR-type" evidence="4">
    <location>
        <begin position="14"/>
        <end position="144"/>
    </location>
</feature>
<evidence type="ECO:0000256" key="2">
    <source>
        <dbReference type="ARBA" id="ARBA00023125"/>
    </source>
</evidence>
<dbReference type="SMART" id="SM00347">
    <property type="entry name" value="HTH_MARR"/>
    <property type="match status" value="1"/>
</dbReference>
<proteinExistence type="predicted"/>
<dbReference type="RefSeq" id="WP_203905712.1">
    <property type="nucleotide sequence ID" value="NZ_BOPF01000074.1"/>
</dbReference>
<dbReference type="GO" id="GO:0003677">
    <property type="term" value="F:DNA binding"/>
    <property type="evidence" value="ECO:0007669"/>
    <property type="project" value="UniProtKB-KW"/>
</dbReference>
<dbReference type="InterPro" id="IPR039422">
    <property type="entry name" value="MarR/SlyA-like"/>
</dbReference>
<dbReference type="GO" id="GO:0006950">
    <property type="term" value="P:response to stress"/>
    <property type="evidence" value="ECO:0007669"/>
    <property type="project" value="TreeGrafter"/>
</dbReference>
<dbReference type="PROSITE" id="PS01117">
    <property type="entry name" value="HTH_MARR_1"/>
    <property type="match status" value="1"/>
</dbReference>
<dbReference type="InterPro" id="IPR036390">
    <property type="entry name" value="WH_DNA-bd_sf"/>
</dbReference>
<gene>
    <name evidence="5" type="ORF">Val02_91990</name>
</gene>
<dbReference type="InterPro" id="IPR036388">
    <property type="entry name" value="WH-like_DNA-bd_sf"/>
</dbReference>
<dbReference type="PANTHER" id="PTHR33164">
    <property type="entry name" value="TRANSCRIPTIONAL REGULATOR, MARR FAMILY"/>
    <property type="match status" value="1"/>
</dbReference>
<evidence type="ECO:0000259" key="4">
    <source>
        <dbReference type="PROSITE" id="PS50995"/>
    </source>
</evidence>
<evidence type="ECO:0000256" key="3">
    <source>
        <dbReference type="ARBA" id="ARBA00023163"/>
    </source>
</evidence>
<dbReference type="SUPFAM" id="SSF46785">
    <property type="entry name" value="Winged helix' DNA-binding domain"/>
    <property type="match status" value="1"/>
</dbReference>
<keyword evidence="2" id="KW-0238">DNA-binding</keyword>
<dbReference type="AlphaFoldDB" id="A0A8J3YZ99"/>
<evidence type="ECO:0000313" key="5">
    <source>
        <dbReference type="EMBL" id="GIJ52313.1"/>
    </source>
</evidence>
<dbReference type="Proteomes" id="UP000619260">
    <property type="component" value="Unassembled WGS sequence"/>
</dbReference>